<protein>
    <submittedName>
        <fullName evidence="2">Glycerophosphodiester phosphodiesterase</fullName>
    </submittedName>
</protein>
<dbReference type="Pfam" id="PF03009">
    <property type="entry name" value="GDPD"/>
    <property type="match status" value="1"/>
</dbReference>
<evidence type="ECO:0000313" key="3">
    <source>
        <dbReference type="Proteomes" id="UP000306416"/>
    </source>
</evidence>
<dbReference type="PANTHER" id="PTHR46211">
    <property type="entry name" value="GLYCEROPHOSPHORYL DIESTER PHOSPHODIESTERASE"/>
    <property type="match status" value="1"/>
</dbReference>
<dbReference type="Gene3D" id="3.20.20.190">
    <property type="entry name" value="Phosphatidylinositol (PI) phosphodiesterase"/>
    <property type="match status" value="1"/>
</dbReference>
<dbReference type="PANTHER" id="PTHR46211:SF1">
    <property type="entry name" value="GLYCEROPHOSPHODIESTER PHOSPHODIESTERASE, CYTOPLASMIC"/>
    <property type="match status" value="1"/>
</dbReference>
<proteinExistence type="predicted"/>
<organism evidence="2 3">
    <name type="scientific">Geomonas terrae</name>
    <dbReference type="NCBI Taxonomy" id="2562681"/>
    <lineage>
        <taxon>Bacteria</taxon>
        <taxon>Pseudomonadati</taxon>
        <taxon>Thermodesulfobacteriota</taxon>
        <taxon>Desulfuromonadia</taxon>
        <taxon>Geobacterales</taxon>
        <taxon>Geobacteraceae</taxon>
        <taxon>Geomonas</taxon>
    </lineage>
</organism>
<dbReference type="GO" id="GO:0006629">
    <property type="term" value="P:lipid metabolic process"/>
    <property type="evidence" value="ECO:0007669"/>
    <property type="project" value="InterPro"/>
</dbReference>
<dbReference type="InterPro" id="IPR017946">
    <property type="entry name" value="PLC-like_Pdiesterase_TIM-brl"/>
</dbReference>
<reference evidence="2 3" key="1">
    <citation type="submission" date="2019-04" db="EMBL/GenBank/DDBJ databases">
        <title>Geobacter oryzae sp. nov., ferric-reducing bacteria isolated from paddy soil.</title>
        <authorList>
            <person name="Xu Z."/>
            <person name="Masuda Y."/>
            <person name="Itoh H."/>
            <person name="Senoo K."/>
        </authorList>
    </citation>
    <scope>NUCLEOTIDE SEQUENCE [LARGE SCALE GENOMIC DNA]</scope>
    <source>
        <strain evidence="2 3">Red111</strain>
    </source>
</reference>
<keyword evidence="3" id="KW-1185">Reference proteome</keyword>
<dbReference type="Proteomes" id="UP000306416">
    <property type="component" value="Unassembled WGS sequence"/>
</dbReference>
<evidence type="ECO:0000313" key="2">
    <source>
        <dbReference type="EMBL" id="TGU71287.1"/>
    </source>
</evidence>
<dbReference type="CDD" id="cd08582">
    <property type="entry name" value="GDPD_like_2"/>
    <property type="match status" value="1"/>
</dbReference>
<dbReference type="GO" id="GO:0008081">
    <property type="term" value="F:phosphoric diester hydrolase activity"/>
    <property type="evidence" value="ECO:0007669"/>
    <property type="project" value="InterPro"/>
</dbReference>
<name>A0A4S1CD04_9BACT</name>
<dbReference type="AlphaFoldDB" id="A0A4S1CD04"/>
<dbReference type="RefSeq" id="WP_135870745.1">
    <property type="nucleotide sequence ID" value="NZ_SRSC01000003.1"/>
</dbReference>
<feature type="domain" description="GP-PDE" evidence="1">
    <location>
        <begin position="5"/>
        <end position="246"/>
    </location>
</feature>
<dbReference type="PROSITE" id="PS51704">
    <property type="entry name" value="GP_PDE"/>
    <property type="match status" value="1"/>
</dbReference>
<evidence type="ECO:0000259" key="1">
    <source>
        <dbReference type="PROSITE" id="PS51704"/>
    </source>
</evidence>
<accession>A0A4S1CD04</accession>
<dbReference type="SUPFAM" id="SSF51695">
    <property type="entry name" value="PLC-like phosphodiesterases"/>
    <property type="match status" value="1"/>
</dbReference>
<gene>
    <name evidence="2" type="ORF">E4633_13170</name>
</gene>
<comment type="caution">
    <text evidence="2">The sequence shown here is derived from an EMBL/GenBank/DDBJ whole genome shotgun (WGS) entry which is preliminary data.</text>
</comment>
<dbReference type="EMBL" id="SRSC01000003">
    <property type="protein sequence ID" value="TGU71287.1"/>
    <property type="molecule type" value="Genomic_DNA"/>
</dbReference>
<sequence>MPTTPLIIGHRGSSREAPENTLASFRLAFSQGADGIEADFRLTRDGRIVCLHDAGLARTAGSDLTVAGASLAELERLDLGAWKGEAWRGERIPTLARVLVLLPPGKRLFIEVKCGAEIIEELALDLERAHVSPESIRFLTFDRHLVSSLKERLPAYRTCWLCDYRWRGAWHPSQREVLATLEEIGADGLASRDRAILDVPFVRQLRDRGLELHVWTVDAARAAERLCALGVDSIMTNRPGWLRGALERRVERA</sequence>
<dbReference type="InterPro" id="IPR030395">
    <property type="entry name" value="GP_PDE_dom"/>
</dbReference>